<evidence type="ECO:0000313" key="2">
    <source>
        <dbReference type="Proteomes" id="UP000177159"/>
    </source>
</evidence>
<dbReference type="Proteomes" id="UP000177159">
    <property type="component" value="Unassembled WGS sequence"/>
</dbReference>
<sequence length="399" mass="44318">MPAELEHDTPSFGPASTIAQWLDSVDQLGAQIPTQALTDKSLPHPLGSERTLEDNMLNLQIGVITAEILDDPELFDPEKAKEFVDALINPTKDISPQGTVNHLVEKQRVFLEKGEGWQFGKVGLEVHPLAQRIVFKLHALTTALEHYCQPGANQYEDQLADIFTQRILDRSSQMRILANAIGPTRFSVRWVDFLEGRENPSLLNWIKEAQTSKQLPQRDYLSRNLLSITAGESGVTPGTVVQLLEKRTIRSTGAVPPLRSSDVANTHAHNNKVEVYLPLMGPVMLKVQYDGVGDIHTYTADPNFNADLDLSRIGARMVDGQPAVVYDGKTYRAEEGQRVISIPLEDSRYLQLYVVRPGDIHLFDNVGISPAPAYALAMGFPREEGLDLSNDFNPTDFSK</sequence>
<dbReference type="AlphaFoldDB" id="A0A1F7GZF7"/>
<comment type="caution">
    <text evidence="1">The sequence shown here is derived from an EMBL/GenBank/DDBJ whole genome shotgun (WGS) entry which is preliminary data.</text>
</comment>
<dbReference type="EMBL" id="MFZM01000007">
    <property type="protein sequence ID" value="OGK24449.1"/>
    <property type="molecule type" value="Genomic_DNA"/>
</dbReference>
<protein>
    <submittedName>
        <fullName evidence="1">Uncharacterized protein</fullName>
    </submittedName>
</protein>
<reference evidence="1 2" key="1">
    <citation type="journal article" date="2016" name="Nat. Commun.">
        <title>Thousands of microbial genomes shed light on interconnected biogeochemical processes in an aquifer system.</title>
        <authorList>
            <person name="Anantharaman K."/>
            <person name="Brown C.T."/>
            <person name="Hug L.A."/>
            <person name="Sharon I."/>
            <person name="Castelle C.J."/>
            <person name="Probst A.J."/>
            <person name="Thomas B.C."/>
            <person name="Singh A."/>
            <person name="Wilkins M.J."/>
            <person name="Karaoz U."/>
            <person name="Brodie E.L."/>
            <person name="Williams K.H."/>
            <person name="Hubbard S.S."/>
            <person name="Banfield J.F."/>
        </authorList>
    </citation>
    <scope>NUCLEOTIDE SEQUENCE [LARGE SCALE GENOMIC DNA]</scope>
</reference>
<evidence type="ECO:0000313" key="1">
    <source>
        <dbReference type="EMBL" id="OGK24449.1"/>
    </source>
</evidence>
<proteinExistence type="predicted"/>
<organism evidence="1 2">
    <name type="scientific">Candidatus Roizmanbacteria bacterium RIFCSPHIGHO2_02_FULL_37_24</name>
    <dbReference type="NCBI Taxonomy" id="1802037"/>
    <lineage>
        <taxon>Bacteria</taxon>
        <taxon>Candidatus Roizmaniibacteriota</taxon>
    </lineage>
</organism>
<name>A0A1F7GZF7_9BACT</name>
<gene>
    <name evidence="1" type="ORF">A3C24_02095</name>
</gene>
<accession>A0A1F7GZF7</accession>